<dbReference type="OrthoDB" id="1932706at2759"/>
<accession>A0A4Y2MRB8</accession>
<proteinExistence type="predicted"/>
<organism evidence="2 3">
    <name type="scientific">Araneus ventricosus</name>
    <name type="common">Orbweaver spider</name>
    <name type="synonym">Epeira ventricosa</name>
    <dbReference type="NCBI Taxonomy" id="182803"/>
    <lineage>
        <taxon>Eukaryota</taxon>
        <taxon>Metazoa</taxon>
        <taxon>Ecdysozoa</taxon>
        <taxon>Arthropoda</taxon>
        <taxon>Chelicerata</taxon>
        <taxon>Arachnida</taxon>
        <taxon>Araneae</taxon>
        <taxon>Araneomorphae</taxon>
        <taxon>Entelegynae</taxon>
        <taxon>Araneoidea</taxon>
        <taxon>Araneidae</taxon>
        <taxon>Araneus</taxon>
    </lineage>
</organism>
<evidence type="ECO:0000313" key="2">
    <source>
        <dbReference type="EMBL" id="GBN29243.1"/>
    </source>
</evidence>
<name>A0A4Y2MRB8_ARAVE</name>
<feature type="compositionally biased region" description="Polar residues" evidence="1">
    <location>
        <begin position="7"/>
        <end position="49"/>
    </location>
</feature>
<dbReference type="EMBL" id="BGPR01007752">
    <property type="protein sequence ID" value="GBN29243.1"/>
    <property type="molecule type" value="Genomic_DNA"/>
</dbReference>
<feature type="non-terminal residue" evidence="2">
    <location>
        <position position="436"/>
    </location>
</feature>
<keyword evidence="3" id="KW-1185">Reference proteome</keyword>
<evidence type="ECO:0000256" key="1">
    <source>
        <dbReference type="SAM" id="MobiDB-lite"/>
    </source>
</evidence>
<comment type="caution">
    <text evidence="2">The sequence shown here is derived from an EMBL/GenBank/DDBJ whole genome shotgun (WGS) entry which is preliminary data.</text>
</comment>
<dbReference type="Proteomes" id="UP000499080">
    <property type="component" value="Unassembled WGS sequence"/>
</dbReference>
<protein>
    <submittedName>
        <fullName evidence="2">Uncharacterized protein</fullName>
    </submittedName>
</protein>
<feature type="region of interest" description="Disordered" evidence="1">
    <location>
        <begin position="1"/>
        <end position="49"/>
    </location>
</feature>
<reference evidence="2 3" key="1">
    <citation type="journal article" date="2019" name="Sci. Rep.">
        <title>Orb-weaving spider Araneus ventricosus genome elucidates the spidroin gene catalogue.</title>
        <authorList>
            <person name="Kono N."/>
            <person name="Nakamura H."/>
            <person name="Ohtoshi R."/>
            <person name="Moran D.A.P."/>
            <person name="Shinohara A."/>
            <person name="Yoshida Y."/>
            <person name="Fujiwara M."/>
            <person name="Mori M."/>
            <person name="Tomita M."/>
            <person name="Arakawa K."/>
        </authorList>
    </citation>
    <scope>NUCLEOTIDE SEQUENCE [LARGE SCALE GENOMIC DNA]</scope>
</reference>
<feature type="region of interest" description="Disordered" evidence="1">
    <location>
        <begin position="248"/>
        <end position="276"/>
    </location>
</feature>
<dbReference type="AlphaFoldDB" id="A0A4Y2MRB8"/>
<gene>
    <name evidence="2" type="ORF">AVEN_45433_1</name>
</gene>
<evidence type="ECO:0000313" key="3">
    <source>
        <dbReference type="Proteomes" id="UP000499080"/>
    </source>
</evidence>
<sequence length="436" mass="50815">NDESNETENQMNDESNETENQMNDESNETENQMNDESNLPGSPEVSDSMNNISLKKELDEIVQGFKEKKILPDVVAELIQKKKLNTMILDLYDYDKGYEISFNKFEDDVEIFHGQYSYGVSLIEYIRDGEIPYEIFDNLCRYDFKLYYDGYVVCRLRIHFEQESMRSHFVLLKHTIQTINGECAMNCKADDSLDFETERARLINHYSPDLCLDPNPVVAEIVISNELNQHPFITPYLKHIIQTEKARREKGVKGMSKTSANYSEPAPTKPKDDNDWNFRLDNLTAEEAETAKFASNMKPKPSIVPYLKERQICFPDKDSFTGFHVEIENFVYEYDGRTRAGNVESIQDKLCIGVRDDKEFYYGAYKLDERMKDYVTYYWWPIGGRELLDIHVNAVTKAELKLCCGGMKITHNRMFDERVDFSGGEMKIVRHKLENP</sequence>
<feature type="non-terminal residue" evidence="2">
    <location>
        <position position="1"/>
    </location>
</feature>